<dbReference type="Proteomes" id="UP000246050">
    <property type="component" value="Unassembled WGS sequence"/>
</dbReference>
<evidence type="ECO:0008006" key="5">
    <source>
        <dbReference type="Google" id="ProtNLM"/>
    </source>
</evidence>
<dbReference type="AlphaFoldDB" id="A0A317DKD0"/>
<evidence type="ECO:0000313" key="1">
    <source>
        <dbReference type="EMBL" id="MDZ5490127.1"/>
    </source>
</evidence>
<dbReference type="EMBL" id="QGKS01000195">
    <property type="protein sequence ID" value="PWR15111.1"/>
    <property type="molecule type" value="Genomic_DNA"/>
</dbReference>
<evidence type="ECO:0000313" key="3">
    <source>
        <dbReference type="Proteomes" id="UP000246050"/>
    </source>
</evidence>
<dbReference type="EMBL" id="JAXOTQ010000012">
    <property type="protein sequence ID" value="MDZ5490127.1"/>
    <property type="molecule type" value="Genomic_DNA"/>
</dbReference>
<reference evidence="2 3" key="1">
    <citation type="submission" date="2018-05" db="EMBL/GenBank/DDBJ databases">
        <title>Micromonosporas from Atacama Desert.</title>
        <authorList>
            <person name="Carro L."/>
            <person name="Golinska P."/>
            <person name="Klenk H.-P."/>
            <person name="Goodfellow M."/>
        </authorList>
    </citation>
    <scope>NUCLEOTIDE SEQUENCE [LARGE SCALE GENOMIC DNA]</scope>
    <source>
        <strain evidence="2 3">4G51</strain>
    </source>
</reference>
<dbReference type="RefSeq" id="WP_109801754.1">
    <property type="nucleotide sequence ID" value="NZ_JAXOTQ010000012.1"/>
</dbReference>
<gene>
    <name evidence="2" type="ORF">DKT69_12585</name>
    <name evidence="1" type="ORF">U2F25_11725</name>
</gene>
<dbReference type="Proteomes" id="UP001290101">
    <property type="component" value="Unassembled WGS sequence"/>
</dbReference>
<keyword evidence="4" id="KW-1185">Reference proteome</keyword>
<reference evidence="1 4" key="2">
    <citation type="submission" date="2023-12" db="EMBL/GenBank/DDBJ databases">
        <title>Micromonospora sp. nov., isolated from Atacama Desert.</title>
        <authorList>
            <person name="Carro L."/>
            <person name="Golinska P."/>
            <person name="Klenk H.-P."/>
            <person name="Goodfellow M."/>
        </authorList>
    </citation>
    <scope>NUCLEOTIDE SEQUENCE [LARGE SCALE GENOMIC DNA]</scope>
    <source>
        <strain evidence="1 4">4G53</strain>
    </source>
</reference>
<dbReference type="OrthoDB" id="3627085at2"/>
<comment type="caution">
    <text evidence="2">The sequence shown here is derived from an EMBL/GenBank/DDBJ whole genome shotgun (WGS) entry which is preliminary data.</text>
</comment>
<accession>A0A317DKD0</accession>
<organism evidence="2 3">
    <name type="scientific">Micromonospora sicca</name>
    <dbReference type="NCBI Taxonomy" id="2202420"/>
    <lineage>
        <taxon>Bacteria</taxon>
        <taxon>Bacillati</taxon>
        <taxon>Actinomycetota</taxon>
        <taxon>Actinomycetes</taxon>
        <taxon>Micromonosporales</taxon>
        <taxon>Micromonosporaceae</taxon>
        <taxon>Micromonospora</taxon>
    </lineage>
</organism>
<sequence>MTGGYEVHPPALRQGGSELAAVAEQVAAQWEALQARTAAMGDIFGDDDVGGLIGMSYQVAEEIAGECLRSVVEGLRGFGAGLGVMAERYDLAEQDNLANFSNLSW</sequence>
<proteinExistence type="predicted"/>
<name>A0A317DKD0_9ACTN</name>
<protein>
    <recommendedName>
        <fullName evidence="5">PE domain-containing protein</fullName>
    </recommendedName>
</protein>
<evidence type="ECO:0000313" key="2">
    <source>
        <dbReference type="EMBL" id="PWR15111.1"/>
    </source>
</evidence>
<evidence type="ECO:0000313" key="4">
    <source>
        <dbReference type="Proteomes" id="UP001290101"/>
    </source>
</evidence>